<dbReference type="AlphaFoldDB" id="A0AAD9NM01"/>
<proteinExistence type="predicted"/>
<evidence type="ECO:0000313" key="1">
    <source>
        <dbReference type="EMBL" id="KAK2172104.1"/>
    </source>
</evidence>
<name>A0AAD9NM01_RIDPI</name>
<sequence length="123" mass="14786">MFTLDTLHNVSRMLTRYTFYNVFRNVNMTYILQCFQKCQHVYKNISLIYVYTVFKMSAASITFYKVSRMSYINEIHFTLFSKVNLVQIHPRPNLNYYQTVKQTTPMHNEVTSMQTLTFHLKTN</sequence>
<keyword evidence="2" id="KW-1185">Reference proteome</keyword>
<comment type="caution">
    <text evidence="1">The sequence shown here is derived from an EMBL/GenBank/DDBJ whole genome shotgun (WGS) entry which is preliminary data.</text>
</comment>
<organism evidence="1 2">
    <name type="scientific">Ridgeia piscesae</name>
    <name type="common">Tubeworm</name>
    <dbReference type="NCBI Taxonomy" id="27915"/>
    <lineage>
        <taxon>Eukaryota</taxon>
        <taxon>Metazoa</taxon>
        <taxon>Spiralia</taxon>
        <taxon>Lophotrochozoa</taxon>
        <taxon>Annelida</taxon>
        <taxon>Polychaeta</taxon>
        <taxon>Sedentaria</taxon>
        <taxon>Canalipalpata</taxon>
        <taxon>Sabellida</taxon>
        <taxon>Siboglinidae</taxon>
        <taxon>Ridgeia</taxon>
    </lineage>
</organism>
<evidence type="ECO:0000313" key="2">
    <source>
        <dbReference type="Proteomes" id="UP001209878"/>
    </source>
</evidence>
<dbReference type="Proteomes" id="UP001209878">
    <property type="component" value="Unassembled WGS sequence"/>
</dbReference>
<protein>
    <submittedName>
        <fullName evidence="1">Uncharacterized protein</fullName>
    </submittedName>
</protein>
<reference evidence="1" key="1">
    <citation type="journal article" date="2023" name="Mol. Biol. Evol.">
        <title>Third-Generation Sequencing Reveals the Adaptive Role of the Epigenome in Three Deep-Sea Polychaetes.</title>
        <authorList>
            <person name="Perez M."/>
            <person name="Aroh O."/>
            <person name="Sun Y."/>
            <person name="Lan Y."/>
            <person name="Juniper S.K."/>
            <person name="Young C.R."/>
            <person name="Angers B."/>
            <person name="Qian P.Y."/>
        </authorList>
    </citation>
    <scope>NUCLEOTIDE SEQUENCE</scope>
    <source>
        <strain evidence="1">R07B-5</strain>
    </source>
</reference>
<gene>
    <name evidence="1" type="ORF">NP493_992g03011</name>
</gene>
<dbReference type="EMBL" id="JAODUO010000993">
    <property type="protein sequence ID" value="KAK2172104.1"/>
    <property type="molecule type" value="Genomic_DNA"/>
</dbReference>
<accession>A0AAD9NM01</accession>